<keyword evidence="8" id="KW-0061">Asparagine biosynthesis</keyword>
<dbReference type="InterPro" id="IPR001962">
    <property type="entry name" value="Asn_synthase"/>
</dbReference>
<evidence type="ECO:0000256" key="5">
    <source>
        <dbReference type="ARBA" id="ARBA00022840"/>
    </source>
</evidence>
<keyword evidence="6 8" id="KW-0315">Glutamine amidotransferase</keyword>
<feature type="domain" description="Glutamine amidotransferase type-2" evidence="11">
    <location>
        <begin position="2"/>
        <end position="202"/>
    </location>
</feature>
<feature type="binding site" evidence="9">
    <location>
        <position position="89"/>
    </location>
    <ligand>
        <name>L-glutamine</name>
        <dbReference type="ChEBI" id="CHEBI:58359"/>
    </ligand>
</feature>
<feature type="binding site" evidence="9">
    <location>
        <begin position="352"/>
        <end position="353"/>
    </location>
    <ligand>
        <name>ATP</name>
        <dbReference type="ChEBI" id="CHEBI:30616"/>
    </ligand>
</feature>
<dbReference type="InterPro" id="IPR006426">
    <property type="entry name" value="Asn_synth_AEB"/>
</dbReference>
<accession>A0AAX2A9E4</accession>
<organism evidence="13 15">
    <name type="scientific">Halarcobacter bivalviorum</name>
    <dbReference type="NCBI Taxonomy" id="663364"/>
    <lineage>
        <taxon>Bacteria</taxon>
        <taxon>Pseudomonadati</taxon>
        <taxon>Campylobacterota</taxon>
        <taxon>Epsilonproteobacteria</taxon>
        <taxon>Campylobacterales</taxon>
        <taxon>Arcobacteraceae</taxon>
        <taxon>Halarcobacter</taxon>
    </lineage>
</organism>
<comment type="similarity">
    <text evidence="2">Belongs to the asparagine synthetase family.</text>
</comment>
<evidence type="ECO:0000313" key="13">
    <source>
        <dbReference type="EMBL" id="RXK09958.1"/>
    </source>
</evidence>
<keyword evidence="5 9" id="KW-0067">ATP-binding</keyword>
<dbReference type="CDD" id="cd01991">
    <property type="entry name" value="Asn_synthase_B_C"/>
    <property type="match status" value="1"/>
</dbReference>
<dbReference type="EC" id="6.3.5.4" evidence="3"/>
<proteinExistence type="inferred from homology"/>
<dbReference type="PIRSF" id="PIRSF001589">
    <property type="entry name" value="Asn_synthetase_glu-h"/>
    <property type="match status" value="1"/>
</dbReference>
<dbReference type="Proteomes" id="UP000289193">
    <property type="component" value="Unassembled WGS sequence"/>
</dbReference>
<evidence type="ECO:0000256" key="2">
    <source>
        <dbReference type="ARBA" id="ARBA00005752"/>
    </source>
</evidence>
<dbReference type="Gene3D" id="3.40.50.620">
    <property type="entry name" value="HUPs"/>
    <property type="match status" value="1"/>
</dbReference>
<dbReference type="InterPro" id="IPR014729">
    <property type="entry name" value="Rossmann-like_a/b/a_fold"/>
</dbReference>
<feature type="site" description="Important for beta-aspartyl-AMP intermediate formation" evidence="10">
    <location>
        <position position="354"/>
    </location>
</feature>
<keyword evidence="8" id="KW-0028">Amino-acid biosynthesis</keyword>
<evidence type="ECO:0000256" key="9">
    <source>
        <dbReference type="PIRSR" id="PIRSR001589-2"/>
    </source>
</evidence>
<dbReference type="InterPro" id="IPR017932">
    <property type="entry name" value="GATase_2_dom"/>
</dbReference>
<dbReference type="Pfam" id="PF00733">
    <property type="entry name" value="Asn_synthase"/>
    <property type="match status" value="1"/>
</dbReference>
<evidence type="ECO:0000259" key="11">
    <source>
        <dbReference type="PROSITE" id="PS51278"/>
    </source>
</evidence>
<dbReference type="RefSeq" id="WP_114840226.1">
    <property type="nucleotide sequence ID" value="NZ_CP031217.1"/>
</dbReference>
<dbReference type="GO" id="GO:0005829">
    <property type="term" value="C:cytosol"/>
    <property type="evidence" value="ECO:0007669"/>
    <property type="project" value="TreeGrafter"/>
</dbReference>
<evidence type="ECO:0000313" key="14">
    <source>
        <dbReference type="Proteomes" id="UP000253850"/>
    </source>
</evidence>
<reference evidence="12 14" key="2">
    <citation type="submission" date="2018-07" db="EMBL/GenBank/DDBJ databases">
        <title>Complete genome of the Arcobacter bivalviorum type strain LMG 26154.</title>
        <authorList>
            <person name="Miller W.G."/>
            <person name="Yee E."/>
            <person name="Bono J.L."/>
        </authorList>
    </citation>
    <scope>NUCLEOTIDE SEQUENCE [LARGE SCALE GENOMIC DNA]</scope>
    <source>
        <strain evidence="12 14">LMG 26154</strain>
    </source>
</reference>
<dbReference type="Gene3D" id="3.60.20.10">
    <property type="entry name" value="Glutamine Phosphoribosylpyrophosphate, subunit 1, domain 1"/>
    <property type="match status" value="1"/>
</dbReference>
<dbReference type="GO" id="GO:0006529">
    <property type="term" value="P:asparagine biosynthetic process"/>
    <property type="evidence" value="ECO:0007669"/>
    <property type="project" value="UniProtKB-KW"/>
</dbReference>
<dbReference type="InterPro" id="IPR051786">
    <property type="entry name" value="ASN_synthetase/amidase"/>
</dbReference>
<dbReference type="Proteomes" id="UP000253850">
    <property type="component" value="Chromosome"/>
</dbReference>
<name>A0AAX2A9E4_9BACT</name>
<evidence type="ECO:0000256" key="1">
    <source>
        <dbReference type="ARBA" id="ARBA00005187"/>
    </source>
</evidence>
<evidence type="ECO:0000256" key="3">
    <source>
        <dbReference type="ARBA" id="ARBA00012737"/>
    </source>
</evidence>
<dbReference type="InterPro" id="IPR033738">
    <property type="entry name" value="AsnB_N"/>
</dbReference>
<dbReference type="Pfam" id="PF13537">
    <property type="entry name" value="GATase_7"/>
    <property type="match status" value="1"/>
</dbReference>
<dbReference type="GO" id="GO:0005524">
    <property type="term" value="F:ATP binding"/>
    <property type="evidence" value="ECO:0007669"/>
    <property type="project" value="UniProtKB-KW"/>
</dbReference>
<reference evidence="13 15" key="1">
    <citation type="submission" date="2017-10" db="EMBL/GenBank/DDBJ databases">
        <title>Genomics of the genus Arcobacter.</title>
        <authorList>
            <person name="Perez-Cataluna A."/>
            <person name="Figueras M.J."/>
        </authorList>
    </citation>
    <scope>NUCLEOTIDE SEQUENCE [LARGE SCALE GENOMIC DNA]</scope>
    <source>
        <strain evidence="13 15">CECT 7835</strain>
    </source>
</reference>
<evidence type="ECO:0000313" key="15">
    <source>
        <dbReference type="Proteomes" id="UP000289193"/>
    </source>
</evidence>
<dbReference type="GO" id="GO:0004066">
    <property type="term" value="F:asparagine synthase (glutamine-hydrolyzing) activity"/>
    <property type="evidence" value="ECO:0007669"/>
    <property type="project" value="UniProtKB-EC"/>
</dbReference>
<evidence type="ECO:0000256" key="8">
    <source>
        <dbReference type="PIRSR" id="PIRSR001589-1"/>
    </source>
</evidence>
<comment type="pathway">
    <text evidence="1">Amino-acid biosynthesis; L-asparagine biosynthesis; L-asparagine from L-aspartate (L-Gln route): step 1/1.</text>
</comment>
<dbReference type="EMBL" id="CP031217">
    <property type="protein sequence ID" value="AXH13444.1"/>
    <property type="molecule type" value="Genomic_DNA"/>
</dbReference>
<evidence type="ECO:0000313" key="12">
    <source>
        <dbReference type="EMBL" id="AXH13444.1"/>
    </source>
</evidence>
<sequence length="582" mass="69133">MCGIVGCNFNTDKFIKAVELINHRGPDNLGYVNFENFSFGHTRLAIIDLNEEANQPMSFDDLIITFNGEIYNYQELIKEENLNCITKSDTEVIIRLYQKYERAFLNKLEGMFSFCIFDKKKKSFFCARDRFGKKPFYFYFKEKKFIYASEIKSILKLLDSTPIFNQNAFSEYLTFSTPINGNTFYEGIEKLEAGYFIYLDSTTFIKEKYYDIDKIEVSEQNEKDIVDKIEDLLINSVKQRLVSDVEVATLLSGGLDSSLVSALYSKYSDKKINTFCIGYDEHTHYSELPFAKLVSKHINSNHHELIIGRKDFIETIDKMLDFVDEPFADSAAIPTYLISQYINKQGIKVALSGEGSDESFLGYDNYFKVLEYYKNFEKPQEFEFTKEWEYNKRAYFNEPIYRMCGETFSEEQKKRLLSTYQEKNLIEKYKVDYDPTRWLTYIDFKIWIAEVLMTKIDRMSMANSLELRAPFLDHKLVEYLLGVDEKIKKGNTNKYLLKIVASKYLPKEIVHRQKKGFSFPFIEWLHEEYKEEILDTILKVNEKEEIFNKDFVKFIYNESKENKFKQYLWNLYIFARWFNKHY</sequence>
<dbReference type="CDD" id="cd00712">
    <property type="entry name" value="AsnB"/>
    <property type="match status" value="1"/>
</dbReference>
<dbReference type="PANTHER" id="PTHR43284:SF1">
    <property type="entry name" value="ASPARAGINE SYNTHETASE"/>
    <property type="match status" value="1"/>
</dbReference>
<keyword evidence="4 9" id="KW-0547">Nucleotide-binding</keyword>
<dbReference type="KEGG" id="hbv:ABIV_2473"/>
<evidence type="ECO:0000256" key="10">
    <source>
        <dbReference type="PIRSR" id="PIRSR001589-3"/>
    </source>
</evidence>
<protein>
    <recommendedName>
        <fullName evidence="3">asparagine synthase (glutamine-hydrolyzing)</fullName>
        <ecNumber evidence="3">6.3.5.4</ecNumber>
    </recommendedName>
</protein>
<keyword evidence="15" id="KW-1185">Reference proteome</keyword>
<dbReference type="SUPFAM" id="SSF52402">
    <property type="entry name" value="Adenine nucleotide alpha hydrolases-like"/>
    <property type="match status" value="1"/>
</dbReference>
<dbReference type="NCBIfam" id="TIGR01536">
    <property type="entry name" value="asn_synth_AEB"/>
    <property type="match status" value="1"/>
</dbReference>
<dbReference type="SUPFAM" id="SSF56235">
    <property type="entry name" value="N-terminal nucleophile aminohydrolases (Ntn hydrolases)"/>
    <property type="match status" value="1"/>
</dbReference>
<dbReference type="InterPro" id="IPR029055">
    <property type="entry name" value="Ntn_hydrolases_N"/>
</dbReference>
<dbReference type="PANTHER" id="PTHR43284">
    <property type="entry name" value="ASPARAGINE SYNTHETASE (GLUTAMINE-HYDROLYZING)"/>
    <property type="match status" value="1"/>
</dbReference>
<dbReference type="AlphaFoldDB" id="A0AAX2A9E4"/>
<evidence type="ECO:0000256" key="7">
    <source>
        <dbReference type="ARBA" id="ARBA00048741"/>
    </source>
</evidence>
<gene>
    <name evidence="13" type="primary">asnB</name>
    <name evidence="12" type="synonym">asnB2</name>
    <name evidence="12" type="ORF">ABIV_2473</name>
    <name evidence="13" type="ORF">CRV05_06130</name>
</gene>
<dbReference type="PROSITE" id="PS51278">
    <property type="entry name" value="GATASE_TYPE_2"/>
    <property type="match status" value="1"/>
</dbReference>
<feature type="binding site" evidence="9">
    <location>
        <position position="277"/>
    </location>
    <ligand>
        <name>ATP</name>
        <dbReference type="ChEBI" id="CHEBI:30616"/>
    </ligand>
</feature>
<evidence type="ECO:0000256" key="4">
    <source>
        <dbReference type="ARBA" id="ARBA00022741"/>
    </source>
</evidence>
<comment type="catalytic activity">
    <reaction evidence="7">
        <text>L-aspartate + L-glutamine + ATP + H2O = L-asparagine + L-glutamate + AMP + diphosphate + H(+)</text>
        <dbReference type="Rhea" id="RHEA:12228"/>
        <dbReference type="ChEBI" id="CHEBI:15377"/>
        <dbReference type="ChEBI" id="CHEBI:15378"/>
        <dbReference type="ChEBI" id="CHEBI:29985"/>
        <dbReference type="ChEBI" id="CHEBI:29991"/>
        <dbReference type="ChEBI" id="CHEBI:30616"/>
        <dbReference type="ChEBI" id="CHEBI:33019"/>
        <dbReference type="ChEBI" id="CHEBI:58048"/>
        <dbReference type="ChEBI" id="CHEBI:58359"/>
        <dbReference type="ChEBI" id="CHEBI:456215"/>
        <dbReference type="EC" id="6.3.5.4"/>
    </reaction>
</comment>
<feature type="active site" description="For GATase activity" evidence="8">
    <location>
        <position position="2"/>
    </location>
</feature>
<feature type="binding site" evidence="9">
    <location>
        <position position="250"/>
    </location>
    <ligand>
        <name>ATP</name>
        <dbReference type="ChEBI" id="CHEBI:30616"/>
    </ligand>
</feature>
<evidence type="ECO:0000256" key="6">
    <source>
        <dbReference type="ARBA" id="ARBA00022962"/>
    </source>
</evidence>
<dbReference type="EMBL" id="PDKM01000003">
    <property type="protein sequence ID" value="RXK09958.1"/>
    <property type="molecule type" value="Genomic_DNA"/>
</dbReference>